<protein>
    <submittedName>
        <fullName evidence="6">GNAT family N-acetyltransferase</fullName>
    </submittedName>
</protein>
<dbReference type="Proteomes" id="UP001057702">
    <property type="component" value="Unassembled WGS sequence"/>
</dbReference>
<comment type="subunit">
    <text evidence="4">Homohexamer; trimer of dimers.</text>
</comment>
<comment type="similarity">
    <text evidence="1 4">Belongs to the acetyltransferase Eis family.</text>
</comment>
<dbReference type="RefSeq" id="WP_255923687.1">
    <property type="nucleotide sequence ID" value="NZ_JANFNG010000038.1"/>
</dbReference>
<feature type="active site" description="Proton donor" evidence="4">
    <location>
        <position position="131"/>
    </location>
</feature>
<keyword evidence="2 4" id="KW-0808">Transferase</keyword>
<dbReference type="InterPro" id="IPR025559">
    <property type="entry name" value="Eis_dom"/>
</dbReference>
<dbReference type="Gene3D" id="3.30.1050.10">
    <property type="entry name" value="SCP2 sterol-binding domain"/>
    <property type="match status" value="1"/>
</dbReference>
<comment type="caution">
    <text evidence="6">The sequence shown here is derived from an EMBL/GenBank/DDBJ whole genome shotgun (WGS) entry which is preliminary data.</text>
</comment>
<reference evidence="6" key="1">
    <citation type="submission" date="2022-06" db="EMBL/GenBank/DDBJ databases">
        <title>Draft genome sequence of Streptomyces sp. RB6PN25 isolated from peat swamp forest in Thailand.</title>
        <authorList>
            <person name="Duangmal K."/>
            <person name="Klaysubun C."/>
        </authorList>
    </citation>
    <scope>NUCLEOTIDE SEQUENCE</scope>
    <source>
        <strain evidence="6">RB6PN25</strain>
    </source>
</reference>
<dbReference type="InterPro" id="IPR000182">
    <property type="entry name" value="GNAT_dom"/>
</dbReference>
<evidence type="ECO:0000256" key="1">
    <source>
        <dbReference type="ARBA" id="ARBA00009213"/>
    </source>
</evidence>
<dbReference type="Pfam" id="PF13530">
    <property type="entry name" value="SCP2_2"/>
    <property type="match status" value="1"/>
</dbReference>
<keyword evidence="3 4" id="KW-0012">Acyltransferase</keyword>
<dbReference type="InterPro" id="IPR022902">
    <property type="entry name" value="NAcTrfase_Eis"/>
</dbReference>
<feature type="binding site" evidence="4">
    <location>
        <begin position="90"/>
        <end position="92"/>
    </location>
    <ligand>
        <name>acetyl-CoA</name>
        <dbReference type="ChEBI" id="CHEBI:57288"/>
    </ligand>
</feature>
<keyword evidence="7" id="KW-1185">Reference proteome</keyword>
<dbReference type="PANTHER" id="PTHR37817:SF1">
    <property type="entry name" value="N-ACETYLTRANSFERASE EIS"/>
    <property type="match status" value="1"/>
</dbReference>
<feature type="domain" description="N-acetyltransferase" evidence="5">
    <location>
        <begin position="8"/>
        <end position="160"/>
    </location>
</feature>
<dbReference type="SUPFAM" id="SSF55729">
    <property type="entry name" value="Acyl-CoA N-acyltransferases (Nat)"/>
    <property type="match status" value="1"/>
</dbReference>
<name>A0ABT1Q735_9ACTN</name>
<dbReference type="InterPro" id="IPR016181">
    <property type="entry name" value="Acyl_CoA_acyltransferase"/>
</dbReference>
<feature type="active site" description="Proton acceptor; via carboxylate" evidence="4">
    <location>
        <position position="419"/>
    </location>
</feature>
<evidence type="ECO:0000313" key="7">
    <source>
        <dbReference type="Proteomes" id="UP001057702"/>
    </source>
</evidence>
<dbReference type="Pfam" id="PF13527">
    <property type="entry name" value="Acetyltransf_9"/>
    <property type="match status" value="1"/>
</dbReference>
<dbReference type="PROSITE" id="PS51186">
    <property type="entry name" value="GNAT"/>
    <property type="match status" value="1"/>
</dbReference>
<dbReference type="InterPro" id="IPR036527">
    <property type="entry name" value="SCP2_sterol-bd_dom_sf"/>
</dbReference>
<gene>
    <name evidence="6" type="ORF">NGB36_29605</name>
</gene>
<evidence type="ECO:0000256" key="4">
    <source>
        <dbReference type="HAMAP-Rule" id="MF_01812"/>
    </source>
</evidence>
<dbReference type="Pfam" id="PF17668">
    <property type="entry name" value="Acetyltransf_17"/>
    <property type="match status" value="1"/>
</dbReference>
<organism evidence="6 7">
    <name type="scientific">Streptomyces humicola</name>
    <dbReference type="NCBI Taxonomy" id="2953240"/>
    <lineage>
        <taxon>Bacteria</taxon>
        <taxon>Bacillati</taxon>
        <taxon>Actinomycetota</taxon>
        <taxon>Actinomycetes</taxon>
        <taxon>Kitasatosporales</taxon>
        <taxon>Streptomycetaceae</taxon>
        <taxon>Streptomyces</taxon>
    </lineage>
</organism>
<evidence type="ECO:0000259" key="5">
    <source>
        <dbReference type="PROSITE" id="PS51186"/>
    </source>
</evidence>
<dbReference type="PANTHER" id="PTHR37817">
    <property type="entry name" value="N-ACETYLTRANSFERASE EIS"/>
    <property type="match status" value="1"/>
</dbReference>
<comment type="caution">
    <text evidence="4">Lacks conserved residue(s) required for the propagation of feature annotation.</text>
</comment>
<dbReference type="NCBIfam" id="NF002367">
    <property type="entry name" value="PRK01346.1-4"/>
    <property type="match status" value="1"/>
</dbReference>
<dbReference type="SUPFAM" id="SSF55718">
    <property type="entry name" value="SCP-like"/>
    <property type="match status" value="1"/>
</dbReference>
<dbReference type="EMBL" id="JANFNG010000038">
    <property type="protein sequence ID" value="MCQ4084620.1"/>
    <property type="molecule type" value="Genomic_DNA"/>
</dbReference>
<dbReference type="InterPro" id="IPR051554">
    <property type="entry name" value="Acetyltransferase_Eis"/>
</dbReference>
<proteinExistence type="inferred from homology"/>
<evidence type="ECO:0000313" key="6">
    <source>
        <dbReference type="EMBL" id="MCQ4084620.1"/>
    </source>
</evidence>
<sequence>MSREVRDLDVRYIDESEFGEWITACRRGFLRPPEVSDEELAFSPAAMALDPARTQGAFDGGRCVGTFRSFPRELTVPGGGLVPASAVSGVTVTATHRRRGLLSRMMAADLRASKEREEAVAILIAAEYPIYGRFGFGPATWVTDWTVDIPRAALGRYEPPSGGRIDLADAAEVRKVGPELHGRVRRLTPGAINRTENWWRINTGEIRFPSRPWTEPFHAVYRDAATGRIDGMLSYTIDDVWDGKLPQDTLTVRQMITATPRAERELWQYALCVDWVVKLASGHRAPDDILPLLLGDPRAARVTSHADHMWLRILDVTRALEARTYAIAGSLVLELHDAAGLASGRYRLDASPEGAEVRGTTAPSDLAMDIGELGALYLGDESAVRLAALGRIEEHRPGAAADADLLLRTSRRPWCPDTF</sequence>
<dbReference type="Gene3D" id="3.40.630.30">
    <property type="match status" value="2"/>
</dbReference>
<accession>A0ABT1Q735</accession>
<dbReference type="InterPro" id="IPR041380">
    <property type="entry name" value="Acetyltransf_17"/>
</dbReference>
<evidence type="ECO:0000256" key="3">
    <source>
        <dbReference type="ARBA" id="ARBA00023315"/>
    </source>
</evidence>
<evidence type="ECO:0000256" key="2">
    <source>
        <dbReference type="ARBA" id="ARBA00022679"/>
    </source>
</evidence>
<dbReference type="HAMAP" id="MF_01812">
    <property type="entry name" value="Eis"/>
    <property type="match status" value="1"/>
</dbReference>
<feature type="binding site" evidence="4">
    <location>
        <begin position="98"/>
        <end position="103"/>
    </location>
    <ligand>
        <name>acetyl-CoA</name>
        <dbReference type="ChEBI" id="CHEBI:57288"/>
    </ligand>
</feature>